<protein>
    <submittedName>
        <fullName evidence="7">Actin cytoskeleton-regulatory complex protein pan1-like</fullName>
    </submittedName>
</protein>
<dbReference type="GO" id="GO:0008270">
    <property type="term" value="F:zinc ion binding"/>
    <property type="evidence" value="ECO:0007669"/>
    <property type="project" value="UniProtKB-KW"/>
</dbReference>
<evidence type="ECO:0000256" key="1">
    <source>
        <dbReference type="ARBA" id="ARBA00022723"/>
    </source>
</evidence>
<evidence type="ECO:0000313" key="8">
    <source>
        <dbReference type="Proteomes" id="UP000261540"/>
    </source>
</evidence>
<dbReference type="SUPFAM" id="SSF57667">
    <property type="entry name" value="beta-beta-alpha zinc fingers"/>
    <property type="match status" value="2"/>
</dbReference>
<dbReference type="InterPro" id="IPR036236">
    <property type="entry name" value="Znf_C2H2_sf"/>
</dbReference>
<proteinExistence type="predicted"/>
<keyword evidence="1" id="KW-0479">Metal-binding</keyword>
<evidence type="ECO:0000256" key="4">
    <source>
        <dbReference type="PROSITE-ProRule" id="PRU00027"/>
    </source>
</evidence>
<dbReference type="AlphaFoldDB" id="A0A3B3RAF2"/>
<feature type="region of interest" description="Disordered" evidence="5">
    <location>
        <begin position="99"/>
        <end position="123"/>
    </location>
</feature>
<accession>A0A3B3RAF2</accession>
<evidence type="ECO:0000256" key="5">
    <source>
        <dbReference type="SAM" id="MobiDB-lite"/>
    </source>
</evidence>
<reference evidence="7" key="1">
    <citation type="submission" date="2025-08" db="UniProtKB">
        <authorList>
            <consortium name="Ensembl"/>
        </authorList>
    </citation>
    <scope>IDENTIFICATION</scope>
</reference>
<dbReference type="OrthoDB" id="1607513at2759"/>
<name>A0A3B3RAF2_9TELE</name>
<dbReference type="SMART" id="SM00614">
    <property type="entry name" value="ZnF_BED"/>
    <property type="match status" value="2"/>
</dbReference>
<dbReference type="PROSITE" id="PS50808">
    <property type="entry name" value="ZF_BED"/>
    <property type="match status" value="1"/>
</dbReference>
<reference evidence="7" key="2">
    <citation type="submission" date="2025-09" db="UniProtKB">
        <authorList>
            <consortium name="Ensembl"/>
        </authorList>
    </citation>
    <scope>IDENTIFICATION</scope>
</reference>
<feature type="region of interest" description="Disordered" evidence="5">
    <location>
        <begin position="336"/>
        <end position="367"/>
    </location>
</feature>
<keyword evidence="2 4" id="KW-0863">Zinc-finger</keyword>
<dbReference type="GO" id="GO:0003677">
    <property type="term" value="F:DNA binding"/>
    <property type="evidence" value="ECO:0007669"/>
    <property type="project" value="InterPro"/>
</dbReference>
<dbReference type="GeneTree" id="ENSGT00940000174693"/>
<dbReference type="KEGG" id="pki:111846119"/>
<evidence type="ECO:0000259" key="6">
    <source>
        <dbReference type="PROSITE" id="PS50808"/>
    </source>
</evidence>
<feature type="region of interest" description="Disordered" evidence="5">
    <location>
        <begin position="264"/>
        <end position="287"/>
    </location>
</feature>
<keyword evidence="8" id="KW-1185">Reference proteome</keyword>
<feature type="domain" description="BED-type" evidence="6">
    <location>
        <begin position="4"/>
        <end position="55"/>
    </location>
</feature>
<dbReference type="GeneID" id="111846119"/>
<dbReference type="Pfam" id="PF02892">
    <property type="entry name" value="zf-BED"/>
    <property type="match status" value="1"/>
</dbReference>
<evidence type="ECO:0000256" key="2">
    <source>
        <dbReference type="ARBA" id="ARBA00022771"/>
    </source>
</evidence>
<evidence type="ECO:0000313" key="7">
    <source>
        <dbReference type="Ensembl" id="ENSPKIP00000015274.1"/>
    </source>
</evidence>
<evidence type="ECO:0000256" key="3">
    <source>
        <dbReference type="ARBA" id="ARBA00022833"/>
    </source>
</evidence>
<keyword evidence="3" id="KW-0862">Zinc</keyword>
<dbReference type="InterPro" id="IPR003656">
    <property type="entry name" value="Znf_BED"/>
</dbReference>
<dbReference type="RefSeq" id="XP_023671777.1">
    <property type="nucleotide sequence ID" value="XM_023816009.2"/>
</dbReference>
<organism evidence="7 8">
    <name type="scientific">Paramormyrops kingsleyae</name>
    <dbReference type="NCBI Taxonomy" id="1676925"/>
    <lineage>
        <taxon>Eukaryota</taxon>
        <taxon>Metazoa</taxon>
        <taxon>Chordata</taxon>
        <taxon>Craniata</taxon>
        <taxon>Vertebrata</taxon>
        <taxon>Euteleostomi</taxon>
        <taxon>Actinopterygii</taxon>
        <taxon>Neopterygii</taxon>
        <taxon>Teleostei</taxon>
        <taxon>Osteoglossocephala</taxon>
        <taxon>Osteoglossomorpha</taxon>
        <taxon>Osteoglossiformes</taxon>
        <taxon>Mormyridae</taxon>
        <taxon>Paramormyrops</taxon>
    </lineage>
</organism>
<dbReference type="Ensembl" id="ENSPKIT00000039736.1">
    <property type="protein sequence ID" value="ENSPKIP00000015274.1"/>
    <property type="gene ID" value="ENSPKIG00000002050.1"/>
</dbReference>
<dbReference type="Proteomes" id="UP000261540">
    <property type="component" value="Unplaced"/>
</dbReference>
<feature type="compositionally biased region" description="Acidic residues" evidence="5">
    <location>
        <begin position="358"/>
        <end position="367"/>
    </location>
</feature>
<sequence>MASRKRSAVWLYYQPGEDASKVVCMICLDAIQHCGNTSNMLKHLRSKHHAEYADVEAKKKAEARTPREAAHAVAAASTAAAAYPDMLTIVVDDSEKEQIKSEDDRTGTVIGIHNGPSHSSVSEPKKEGAIWAYYQEGHEGNSALCLLCSENVLYRRNESQLHKHLRKRHPNEYNGLEGGASAVGWEEPAAGSMVHCSLRRPSLQDEACGIGGRFPDILEVITLGQSEQEQTRRALEQEARALQRERELTEQLRRAQEQEARALEQQRELTEQLRRAQEQEMKRAREQEAQALERERQAIEQLRRAQEQEGRAIRTEREALEQLRRDLEQERLALRRRERECEGAGSGRGRATLGTQTDDADPEEALL</sequence>